<feature type="transmembrane region" description="Helical" evidence="1">
    <location>
        <begin position="245"/>
        <end position="263"/>
    </location>
</feature>
<accession>A0ABQ4S2X8</accession>
<evidence type="ECO:0000313" key="2">
    <source>
        <dbReference type="EMBL" id="GJD96808.1"/>
    </source>
</evidence>
<organism evidence="2 3">
    <name type="scientific">Methylobacterium iners</name>
    <dbReference type="NCBI Taxonomy" id="418707"/>
    <lineage>
        <taxon>Bacteria</taxon>
        <taxon>Pseudomonadati</taxon>
        <taxon>Pseudomonadota</taxon>
        <taxon>Alphaproteobacteria</taxon>
        <taxon>Hyphomicrobiales</taxon>
        <taxon>Methylobacteriaceae</taxon>
        <taxon>Methylobacterium</taxon>
    </lineage>
</organism>
<keyword evidence="1" id="KW-1133">Transmembrane helix</keyword>
<keyword evidence="1" id="KW-0812">Transmembrane</keyword>
<dbReference type="EMBL" id="BPQP01000069">
    <property type="protein sequence ID" value="GJD96808.1"/>
    <property type="molecule type" value="Genomic_DNA"/>
</dbReference>
<dbReference type="InterPro" id="IPR048041">
    <property type="entry name" value="VpsF-like"/>
</dbReference>
<sequence>MRAGLEASAAYAHPAKRHRLARRRPVPILALVVTTIVLFAFSGGVLWHLGLNYDGLSGSAASKIHPSTYLAVFLVGWTVLASGNPVGAVVRTAQARPASLFLLCAGLILAAHIALRSGSGLAGSIDTFVTPALVVMVLASFGSDDLRALEKTLHAVMLVNALLGLAEFASGTLVFPYRFDGAVFPTDTRSAALQGHPLVNAFITSIYLLALLSGGGSLLAPALRFAMIVLQLVALVTFGGRSATVLVLLLGGAYALVAGFRVLRSGRVPLLGAGLALVIGTVAPIVAVALAVGGFFDQLLERFVSDGGSANARVEMFELFDRIPLRDLMFGPDTALVDSLRRVSGLEWGIENPIVRMALYQGIVLTTLLTIAVVVFVTELVRRSRAGTFLPVLAFAILLNSAESLASKTTMLTKFAVLILVLYRPQVPPPAHTPAATRRGR</sequence>
<comment type="caution">
    <text evidence="2">The sequence shown here is derived from an EMBL/GenBank/DDBJ whole genome shotgun (WGS) entry which is preliminary data.</text>
</comment>
<keyword evidence="3" id="KW-1185">Reference proteome</keyword>
<feature type="transmembrane region" description="Helical" evidence="1">
    <location>
        <begin position="69"/>
        <end position="90"/>
    </location>
</feature>
<gene>
    <name evidence="2" type="ORF">OCOJLMKI_4033</name>
</gene>
<feature type="transmembrane region" description="Helical" evidence="1">
    <location>
        <begin position="97"/>
        <end position="115"/>
    </location>
</feature>
<evidence type="ECO:0000313" key="3">
    <source>
        <dbReference type="Proteomes" id="UP001055125"/>
    </source>
</evidence>
<evidence type="ECO:0000256" key="1">
    <source>
        <dbReference type="SAM" id="Phobius"/>
    </source>
</evidence>
<dbReference type="RefSeq" id="WP_238245899.1">
    <property type="nucleotide sequence ID" value="NZ_BPQP01000069.1"/>
</dbReference>
<dbReference type="Proteomes" id="UP001055125">
    <property type="component" value="Unassembled WGS sequence"/>
</dbReference>
<protein>
    <recommendedName>
        <fullName evidence="4">O-antigen ligase domain-containing protein</fullName>
    </recommendedName>
</protein>
<feature type="transmembrane region" description="Helical" evidence="1">
    <location>
        <begin position="153"/>
        <end position="177"/>
    </location>
</feature>
<feature type="transmembrane region" description="Helical" evidence="1">
    <location>
        <begin position="121"/>
        <end position="141"/>
    </location>
</feature>
<feature type="transmembrane region" description="Helical" evidence="1">
    <location>
        <begin position="270"/>
        <end position="296"/>
    </location>
</feature>
<keyword evidence="1" id="KW-0472">Membrane</keyword>
<name>A0ABQ4S2X8_9HYPH</name>
<dbReference type="NCBIfam" id="NF038256">
    <property type="entry name" value="exopoly_VpsF"/>
    <property type="match status" value="1"/>
</dbReference>
<feature type="transmembrane region" description="Helical" evidence="1">
    <location>
        <begin position="358"/>
        <end position="377"/>
    </location>
</feature>
<proteinExistence type="predicted"/>
<evidence type="ECO:0008006" key="4">
    <source>
        <dbReference type="Google" id="ProtNLM"/>
    </source>
</evidence>
<reference evidence="2" key="2">
    <citation type="submission" date="2021-08" db="EMBL/GenBank/DDBJ databases">
        <authorList>
            <person name="Tani A."/>
            <person name="Ola A."/>
            <person name="Ogura Y."/>
            <person name="Katsura K."/>
            <person name="Hayashi T."/>
        </authorList>
    </citation>
    <scope>NUCLEOTIDE SEQUENCE</scope>
    <source>
        <strain evidence="2">DSM 19015</strain>
    </source>
</reference>
<feature type="transmembrane region" description="Helical" evidence="1">
    <location>
        <begin position="26"/>
        <end position="49"/>
    </location>
</feature>
<feature type="transmembrane region" description="Helical" evidence="1">
    <location>
        <begin position="222"/>
        <end position="239"/>
    </location>
</feature>
<feature type="transmembrane region" description="Helical" evidence="1">
    <location>
        <begin position="197"/>
        <end position="215"/>
    </location>
</feature>
<reference evidence="2" key="1">
    <citation type="journal article" date="2021" name="Front. Microbiol.">
        <title>Comprehensive Comparative Genomics and Phenotyping of Methylobacterium Species.</title>
        <authorList>
            <person name="Alessa O."/>
            <person name="Ogura Y."/>
            <person name="Fujitani Y."/>
            <person name="Takami H."/>
            <person name="Hayashi T."/>
            <person name="Sahin N."/>
            <person name="Tani A."/>
        </authorList>
    </citation>
    <scope>NUCLEOTIDE SEQUENCE</scope>
    <source>
        <strain evidence="2">DSM 19015</strain>
    </source>
</reference>